<dbReference type="GeneID" id="36394892"/>
<dbReference type="FunFam" id="3.40.50.150:FF:000528">
    <property type="entry name" value="DNA methyltransferase Dim-2"/>
    <property type="match status" value="1"/>
</dbReference>
<evidence type="ECO:0000256" key="7">
    <source>
        <dbReference type="SAM" id="MobiDB-lite"/>
    </source>
</evidence>
<dbReference type="EC" id="2.1.1.37" evidence="6"/>
<dbReference type="NCBIfam" id="TIGR00675">
    <property type="entry name" value="dcm"/>
    <property type="match status" value="1"/>
</dbReference>
<dbReference type="PANTHER" id="PTHR10629">
    <property type="entry name" value="CYTOSINE-SPECIFIC METHYLTRANSFERASE"/>
    <property type="match status" value="1"/>
</dbReference>
<dbReference type="GO" id="GO:0003886">
    <property type="term" value="F:DNA (cytosine-5-)-methyltransferase activity"/>
    <property type="evidence" value="ECO:0007669"/>
    <property type="project" value="UniProtKB-EC"/>
</dbReference>
<evidence type="ECO:0000256" key="2">
    <source>
        <dbReference type="ARBA" id="ARBA00022679"/>
    </source>
</evidence>
<keyword evidence="2 4" id="KW-0808">Transferase</keyword>
<evidence type="ECO:0000256" key="3">
    <source>
        <dbReference type="ARBA" id="ARBA00022691"/>
    </source>
</evidence>
<evidence type="ECO:0000256" key="6">
    <source>
        <dbReference type="RuleBase" id="RU000417"/>
    </source>
</evidence>
<dbReference type="PHI-base" id="PHI:11635"/>
<dbReference type="Gene3D" id="3.90.120.10">
    <property type="entry name" value="DNA Methylase, subunit A, domain 2"/>
    <property type="match status" value="1"/>
</dbReference>
<feature type="compositionally biased region" description="Low complexity" evidence="7">
    <location>
        <begin position="13"/>
        <end position="28"/>
    </location>
</feature>
<dbReference type="InterPro" id="IPR029063">
    <property type="entry name" value="SAM-dependent_MTases_sf"/>
</dbReference>
<dbReference type="Proteomes" id="UP000001798">
    <property type="component" value="Chromosome 15"/>
</dbReference>
<dbReference type="VEuPathDB" id="FungiDB:Bcin15g00450"/>
<feature type="region of interest" description="Disordered" evidence="7">
    <location>
        <begin position="1"/>
        <end position="32"/>
    </location>
</feature>
<keyword evidence="3 4" id="KW-0949">S-adenosyl-L-methionine</keyword>
<dbReference type="InterPro" id="IPR018117">
    <property type="entry name" value="C5_DNA_meth_AS"/>
</dbReference>
<comment type="similarity">
    <text evidence="4 5">Belongs to the class I-like SAM-binding methyltransferase superfamily. C5-methyltransferase family.</text>
</comment>
<gene>
    <name evidence="9" type="ORF">BCIN_15g00450</name>
</gene>
<evidence type="ECO:0000256" key="5">
    <source>
        <dbReference type="RuleBase" id="RU000416"/>
    </source>
</evidence>
<feature type="region of interest" description="Disordered" evidence="7">
    <location>
        <begin position="1421"/>
        <end position="1443"/>
    </location>
</feature>
<dbReference type="RefSeq" id="XP_024553164.1">
    <property type="nucleotide sequence ID" value="XM_024697349.1"/>
</dbReference>
<name>A0A384K4K6_BOTFB</name>
<dbReference type="OrthoDB" id="5376140at2759"/>
<dbReference type="GO" id="GO:0044027">
    <property type="term" value="P:negative regulation of gene expression via chromosomal CpG island methylation"/>
    <property type="evidence" value="ECO:0007669"/>
    <property type="project" value="TreeGrafter"/>
</dbReference>
<proteinExistence type="inferred from homology"/>
<dbReference type="SUPFAM" id="SSF53335">
    <property type="entry name" value="S-adenosyl-L-methionine-dependent methyltransferases"/>
    <property type="match status" value="1"/>
</dbReference>
<keyword evidence="10" id="KW-1185">Reference proteome</keyword>
<protein>
    <recommendedName>
        <fullName evidence="6">Cytosine-specific methyltransferase</fullName>
        <ecNumber evidence="6">2.1.1.37</ecNumber>
    </recommendedName>
</protein>
<dbReference type="GO" id="GO:0005634">
    <property type="term" value="C:nucleus"/>
    <property type="evidence" value="ECO:0007669"/>
    <property type="project" value="TreeGrafter"/>
</dbReference>
<dbReference type="Gene3D" id="2.30.30.490">
    <property type="match status" value="1"/>
</dbReference>
<evidence type="ECO:0000256" key="4">
    <source>
        <dbReference type="PROSITE-ProRule" id="PRU01016"/>
    </source>
</evidence>
<reference evidence="9 10" key="3">
    <citation type="journal article" date="2017" name="Mol. Plant Pathol.">
        <title>A gapless genome sequence of the fungus Botrytis cinerea.</title>
        <authorList>
            <person name="Van Kan J.A."/>
            <person name="Stassen J.H."/>
            <person name="Mosbach A."/>
            <person name="Van Der Lee T.A."/>
            <person name="Faino L."/>
            <person name="Farmer A.D."/>
            <person name="Papasotiriou D.G."/>
            <person name="Zhou S."/>
            <person name="Seidl M.F."/>
            <person name="Cottam E."/>
            <person name="Edel D."/>
            <person name="Hahn M."/>
            <person name="Schwartz D.C."/>
            <person name="Dietrich R.A."/>
            <person name="Widdison S."/>
            <person name="Scalliet G."/>
        </authorList>
    </citation>
    <scope>NUCLEOTIDE SEQUENCE [LARGE SCALE GENOMIC DNA]</scope>
    <source>
        <strain evidence="9 10">B05.10</strain>
    </source>
</reference>
<feature type="domain" description="DUF7893" evidence="8">
    <location>
        <begin position="283"/>
        <end position="373"/>
    </location>
</feature>
<feature type="region of interest" description="Disordered" evidence="7">
    <location>
        <begin position="1275"/>
        <end position="1360"/>
    </location>
</feature>
<dbReference type="InterPro" id="IPR050390">
    <property type="entry name" value="C5-Methyltransferase"/>
</dbReference>
<dbReference type="Pfam" id="PF00145">
    <property type="entry name" value="DNA_methylase"/>
    <property type="match status" value="1"/>
</dbReference>
<dbReference type="PANTHER" id="PTHR10629:SF54">
    <property type="entry name" value="DNA METHYLTRANSFERASE DIM-2"/>
    <property type="match status" value="1"/>
</dbReference>
<evidence type="ECO:0000256" key="1">
    <source>
        <dbReference type="ARBA" id="ARBA00022603"/>
    </source>
</evidence>
<dbReference type="GO" id="GO:0032259">
    <property type="term" value="P:methylation"/>
    <property type="evidence" value="ECO:0007669"/>
    <property type="project" value="UniProtKB-KW"/>
</dbReference>
<feature type="active site" evidence="4">
    <location>
        <position position="859"/>
    </location>
</feature>
<feature type="compositionally biased region" description="Polar residues" evidence="7">
    <location>
        <begin position="1428"/>
        <end position="1439"/>
    </location>
</feature>
<sequence>MMPPRCWVPTGGETSASTLNSTESSASSILGHSNNFKTDIVSQPLATSRYSHSEQHQSLESSNSALSSLHTMLHSGNFIRGQSNSTDDSELLQPQLIAEQLILDQISPTDADGKVATPSLMSKVGTIQPTELIYPKSLYHGYIPPLPASKEHFVCSALLQEFKKKGRTEVSSTQEDFVEFELAEFSIYMPDTALYGHELRGLQDLASKLGHSCFLFDGVLSLGNFRYYVQGVPFKVCSIGNYGEEFDDVDGAIWLQSDLNIETNIYYRLKKPASEYSRFHLGFSWLANLSKHFVDYSLACQGKRERVSIHKFRADFAQWCQKTHTESSKFQSWYLEYGRDDFRQAISANINFLFKESVGVTSKLRSLYIWKEALELTSIKEHPIKENMTIVTPYVYECFSHLRFGHLLKPLVPTIFAENVQEPEDQSLSLSPRKTRISCDPTLTIKPRGKFFYGSKASLGARMGQDGAIKRQRMLDAIKIGDVLSVTKDGADSVWKDESSKWKTEDSCWYLYVQIKHQSLRGNYSFDGIWLYKPSDTSCAKMKYPYAKELFLSDNCTCGSRDSRIAHDEVIDIIPIIWHGLPSETDIFVRQTYLRHESFVTLKDSHKTCEHLRKSEGDSSLASTIVHRFPIGQTILALPPRRNSKNNLEPYEIVGYVETSSKLNVTLRRLLRRSEIDHAVSCRPNELVYTNLIDTISAHKLEKACLVRFYTENQVSSGSVPAPYCRDGGSNAFIITKRLCDDNQTLVPIESDAPQTLIQGFDPLVPLNRRVLNGLDLFCGGGNFGRGLEESGVLHNKWAVDLFSAALQTYAANLKNPEKTDLYFGSVNDLLSEAFVGNPQSLKIPLPGDVDVIMAGSPCQGFSRMNSNKGNDQSLRNQSLIASVAAYIDFYRPKYGLLENVLNMAQKGLRRDEDVLSQLICTIVGLGYQVQLFLLDSWSFGSSQSRSRIFVSFAAPGCVPLEHPELSHSHPPHVGERGLGKLANGQSFGSRVHCPTPFHYRTAEQSVADLPYIGDGATGHCTKYPDHVSPLTLSRKYRSQIACIPTHPRGMSFSKTWNEGNGIMTKEERDLFPYLAKSGRIRESVVTGSRAWGRIQPHKLFPTVLVVMNMEDSRMGTILHWDQHRRLTLLELRRAQSFPDDEVIIGRRGEQIKIIGNSVDRTVSMALGISLRKAWLECSPEVDMPKRIVRAKTSVASRERSSEVPVSTGSTALEVIISQRPKHERYGLEAPNRVSNGPVAFNSSSSGSVGSVGSSLSGFGKSGSFDSAQKFLSDMSKMQKRRQSTDHANEPARKSPRLSPAWSLSSKSREPVANSTYNLNPILDSKSTKRSGPRNITTPSTHEPRLEIVSPDLYSASPPSKINSPYQSNTLNITNHANKHSHFPQHNSVTMDGNKDDNEDTIWVESGPRVSNLLHRTLHSRTTTSRTASILKNSTSNSSHAKKRSQFIDLTTSDSEDQNLSATCVPRSSLQVIIPAPVEMEKRDYSISSAPQAPESRLASGMQNMYVAVDNSQFDAYAQTHLSMRNVGDR</sequence>
<dbReference type="KEGG" id="bfu:BCIN_15g00450"/>
<comment type="catalytic activity">
    <reaction evidence="6">
        <text>a 2'-deoxycytidine in DNA + S-adenosyl-L-methionine = a 5-methyl-2'-deoxycytidine in DNA + S-adenosyl-L-homocysteine + H(+)</text>
        <dbReference type="Rhea" id="RHEA:13681"/>
        <dbReference type="Rhea" id="RHEA-COMP:11369"/>
        <dbReference type="Rhea" id="RHEA-COMP:11370"/>
        <dbReference type="ChEBI" id="CHEBI:15378"/>
        <dbReference type="ChEBI" id="CHEBI:57856"/>
        <dbReference type="ChEBI" id="CHEBI:59789"/>
        <dbReference type="ChEBI" id="CHEBI:85452"/>
        <dbReference type="ChEBI" id="CHEBI:85454"/>
        <dbReference type="EC" id="2.1.1.37"/>
    </reaction>
</comment>
<dbReference type="Pfam" id="PF25423">
    <property type="entry name" value="DUF7893"/>
    <property type="match status" value="1"/>
</dbReference>
<dbReference type="PROSITE" id="PS51679">
    <property type="entry name" value="SAM_MT_C5"/>
    <property type="match status" value="1"/>
</dbReference>
<dbReference type="Gene3D" id="3.40.50.150">
    <property type="entry name" value="Vaccinia Virus protein VP39"/>
    <property type="match status" value="1"/>
</dbReference>
<dbReference type="GO" id="GO:0003677">
    <property type="term" value="F:DNA binding"/>
    <property type="evidence" value="ECO:0007669"/>
    <property type="project" value="TreeGrafter"/>
</dbReference>
<dbReference type="FunFam" id="3.90.120.10:FF:000009">
    <property type="entry name" value="DNA methyltransferase Dim-2"/>
    <property type="match status" value="1"/>
</dbReference>
<reference evidence="9 10" key="1">
    <citation type="journal article" date="2011" name="PLoS Genet.">
        <title>Genomic analysis of the necrotrophic fungal pathogens Sclerotinia sclerotiorum and Botrytis cinerea.</title>
        <authorList>
            <person name="Amselem J."/>
            <person name="Cuomo C.A."/>
            <person name="van Kan J.A."/>
            <person name="Viaud M."/>
            <person name="Benito E.P."/>
            <person name="Couloux A."/>
            <person name="Coutinho P.M."/>
            <person name="de Vries R.P."/>
            <person name="Dyer P.S."/>
            <person name="Fillinger S."/>
            <person name="Fournier E."/>
            <person name="Gout L."/>
            <person name="Hahn M."/>
            <person name="Kohn L."/>
            <person name="Lapalu N."/>
            <person name="Plummer K.M."/>
            <person name="Pradier J.M."/>
            <person name="Quevillon E."/>
            <person name="Sharon A."/>
            <person name="Simon A."/>
            <person name="ten Have A."/>
            <person name="Tudzynski B."/>
            <person name="Tudzynski P."/>
            <person name="Wincker P."/>
            <person name="Andrew M."/>
            <person name="Anthouard V."/>
            <person name="Beever R.E."/>
            <person name="Beffa R."/>
            <person name="Benoit I."/>
            <person name="Bouzid O."/>
            <person name="Brault B."/>
            <person name="Chen Z."/>
            <person name="Choquer M."/>
            <person name="Collemare J."/>
            <person name="Cotton P."/>
            <person name="Danchin E.G."/>
            <person name="Da Silva C."/>
            <person name="Gautier A."/>
            <person name="Giraud C."/>
            <person name="Giraud T."/>
            <person name="Gonzalez C."/>
            <person name="Grossetete S."/>
            <person name="Guldener U."/>
            <person name="Henrissat B."/>
            <person name="Howlett B.J."/>
            <person name="Kodira C."/>
            <person name="Kretschmer M."/>
            <person name="Lappartient A."/>
            <person name="Leroch M."/>
            <person name="Levis C."/>
            <person name="Mauceli E."/>
            <person name="Neuveglise C."/>
            <person name="Oeser B."/>
            <person name="Pearson M."/>
            <person name="Poulain J."/>
            <person name="Poussereau N."/>
            <person name="Quesneville H."/>
            <person name="Rascle C."/>
            <person name="Schumacher J."/>
            <person name="Segurens B."/>
            <person name="Sexton A."/>
            <person name="Silva E."/>
            <person name="Sirven C."/>
            <person name="Soanes D.M."/>
            <person name="Talbot N.J."/>
            <person name="Templeton M."/>
            <person name="Yandava C."/>
            <person name="Yarden O."/>
            <person name="Zeng Q."/>
            <person name="Rollins J.A."/>
            <person name="Lebrun M.H."/>
            <person name="Dickman M."/>
        </authorList>
    </citation>
    <scope>NUCLEOTIDE SEQUENCE [LARGE SCALE GENOMIC DNA]</scope>
    <source>
        <strain evidence="9 10">B05.10</strain>
    </source>
</reference>
<reference evidence="9 10" key="2">
    <citation type="journal article" date="2012" name="Eukaryot. Cell">
        <title>Genome update of Botrytis cinerea strains B05.10 and T4.</title>
        <authorList>
            <person name="Staats M."/>
            <person name="van Kan J.A."/>
        </authorList>
    </citation>
    <scope>NUCLEOTIDE SEQUENCE [LARGE SCALE GENOMIC DNA]</scope>
    <source>
        <strain evidence="9 10">B05.10</strain>
    </source>
</reference>
<keyword evidence="1 4" id="KW-0489">Methyltransferase</keyword>
<dbReference type="InterPro" id="IPR001525">
    <property type="entry name" value="C5_MeTfrase"/>
</dbReference>
<dbReference type="EMBL" id="CP009819">
    <property type="protein sequence ID" value="ATZ57467.1"/>
    <property type="molecule type" value="Genomic_DNA"/>
</dbReference>
<feature type="compositionally biased region" description="Basic and acidic residues" evidence="7">
    <location>
        <begin position="1283"/>
        <end position="1293"/>
    </location>
</feature>
<evidence type="ECO:0000313" key="10">
    <source>
        <dbReference type="Proteomes" id="UP000001798"/>
    </source>
</evidence>
<accession>A0A384K4K6</accession>
<organism evidence="9 10">
    <name type="scientific">Botryotinia fuckeliana (strain B05.10)</name>
    <name type="common">Noble rot fungus</name>
    <name type="synonym">Botrytis cinerea</name>
    <dbReference type="NCBI Taxonomy" id="332648"/>
    <lineage>
        <taxon>Eukaryota</taxon>
        <taxon>Fungi</taxon>
        <taxon>Dikarya</taxon>
        <taxon>Ascomycota</taxon>
        <taxon>Pezizomycotina</taxon>
        <taxon>Leotiomycetes</taxon>
        <taxon>Helotiales</taxon>
        <taxon>Sclerotiniaceae</taxon>
        <taxon>Botrytis</taxon>
    </lineage>
</organism>
<dbReference type="InterPro" id="IPR043151">
    <property type="entry name" value="BAH_sf"/>
</dbReference>
<evidence type="ECO:0000313" key="9">
    <source>
        <dbReference type="EMBL" id="ATZ57467.1"/>
    </source>
</evidence>
<dbReference type="PRINTS" id="PR00105">
    <property type="entry name" value="C5METTRFRASE"/>
</dbReference>
<evidence type="ECO:0000259" key="8">
    <source>
        <dbReference type="Pfam" id="PF25423"/>
    </source>
</evidence>
<dbReference type="InterPro" id="IPR057215">
    <property type="entry name" value="DUF7893"/>
</dbReference>
<dbReference type="PROSITE" id="PS00094">
    <property type="entry name" value="C5_MTASE_1"/>
    <property type="match status" value="1"/>
</dbReference>